<dbReference type="EMBL" id="JH816137">
    <property type="protein sequence ID" value="EKC27289.1"/>
    <property type="molecule type" value="Genomic_DNA"/>
</dbReference>
<dbReference type="AlphaFoldDB" id="K1Q7L1"/>
<evidence type="ECO:0000313" key="1">
    <source>
        <dbReference type="EMBL" id="EKC27289.1"/>
    </source>
</evidence>
<dbReference type="InParanoid" id="K1Q7L1"/>
<dbReference type="GO" id="GO:0061630">
    <property type="term" value="F:ubiquitin protein ligase activity"/>
    <property type="evidence" value="ECO:0007669"/>
    <property type="project" value="TreeGrafter"/>
</dbReference>
<dbReference type="InterPro" id="IPR011042">
    <property type="entry name" value="6-blade_b-propeller_TolB-like"/>
</dbReference>
<dbReference type="GO" id="GO:0043161">
    <property type="term" value="P:proteasome-mediated ubiquitin-dependent protein catabolic process"/>
    <property type="evidence" value="ECO:0007669"/>
    <property type="project" value="TreeGrafter"/>
</dbReference>
<dbReference type="GO" id="GO:0008270">
    <property type="term" value="F:zinc ion binding"/>
    <property type="evidence" value="ECO:0007669"/>
    <property type="project" value="UniProtKB-KW"/>
</dbReference>
<dbReference type="PANTHER" id="PTHR24104">
    <property type="entry name" value="E3 UBIQUITIN-PROTEIN LIGASE NHLRC1-RELATED"/>
    <property type="match status" value="1"/>
</dbReference>
<protein>
    <submittedName>
        <fullName evidence="1">Tripartite motif-containing protein 2</fullName>
    </submittedName>
</protein>
<dbReference type="HOGENOM" id="CLU_007742_0_0_1"/>
<dbReference type="Gene3D" id="2.120.10.30">
    <property type="entry name" value="TolB, C-terminal domain"/>
    <property type="match status" value="1"/>
</dbReference>
<sequence>MITELAAGRFWGSDWTGNLVETDLNGNQLKKIQTNGGRGYHAVTYDGDLFYTDRDNNVINRITQDNTITDFLKTGDWEPISIHSSHINGDILVGMIKDKEAKVTRYNEKGTEIQSIQKDNKGQELYSYPHYITENLSGDIFTSDLFKNAVVVVNKTGQHRFSYTGLGSGFYPYGICTDILGHILVCDGLNNTVHLLDQDGQFLSLLVTPQQGVEYPRGVCVDDESNLYVGQRNTNSITVYKYLQ</sequence>
<gene>
    <name evidence="1" type="ORF">CGI_10004368</name>
</gene>
<dbReference type="InterPro" id="IPR050952">
    <property type="entry name" value="TRIM-NHL_E3_ligases"/>
</dbReference>
<dbReference type="PANTHER" id="PTHR24104:SF25">
    <property type="entry name" value="PROTEIN LIN-41"/>
    <property type="match status" value="1"/>
</dbReference>
<dbReference type="GO" id="GO:0000209">
    <property type="term" value="P:protein polyubiquitination"/>
    <property type="evidence" value="ECO:0007669"/>
    <property type="project" value="TreeGrafter"/>
</dbReference>
<name>K1Q7L1_MAGGI</name>
<accession>K1Q7L1</accession>
<organism evidence="1">
    <name type="scientific">Magallana gigas</name>
    <name type="common">Pacific oyster</name>
    <name type="synonym">Crassostrea gigas</name>
    <dbReference type="NCBI Taxonomy" id="29159"/>
    <lineage>
        <taxon>Eukaryota</taxon>
        <taxon>Metazoa</taxon>
        <taxon>Spiralia</taxon>
        <taxon>Lophotrochozoa</taxon>
        <taxon>Mollusca</taxon>
        <taxon>Bivalvia</taxon>
        <taxon>Autobranchia</taxon>
        <taxon>Pteriomorphia</taxon>
        <taxon>Ostreida</taxon>
        <taxon>Ostreoidea</taxon>
        <taxon>Ostreidae</taxon>
        <taxon>Magallana</taxon>
    </lineage>
</organism>
<reference evidence="1" key="1">
    <citation type="journal article" date="2012" name="Nature">
        <title>The oyster genome reveals stress adaptation and complexity of shell formation.</title>
        <authorList>
            <person name="Zhang G."/>
            <person name="Fang X."/>
            <person name="Guo X."/>
            <person name="Li L."/>
            <person name="Luo R."/>
            <person name="Xu F."/>
            <person name="Yang P."/>
            <person name="Zhang L."/>
            <person name="Wang X."/>
            <person name="Qi H."/>
            <person name="Xiong Z."/>
            <person name="Que H."/>
            <person name="Xie Y."/>
            <person name="Holland P.W."/>
            <person name="Paps J."/>
            <person name="Zhu Y."/>
            <person name="Wu F."/>
            <person name="Chen Y."/>
            <person name="Wang J."/>
            <person name="Peng C."/>
            <person name="Meng J."/>
            <person name="Yang L."/>
            <person name="Liu J."/>
            <person name="Wen B."/>
            <person name="Zhang N."/>
            <person name="Huang Z."/>
            <person name="Zhu Q."/>
            <person name="Feng Y."/>
            <person name="Mount A."/>
            <person name="Hedgecock D."/>
            <person name="Xu Z."/>
            <person name="Liu Y."/>
            <person name="Domazet-Loso T."/>
            <person name="Du Y."/>
            <person name="Sun X."/>
            <person name="Zhang S."/>
            <person name="Liu B."/>
            <person name="Cheng P."/>
            <person name="Jiang X."/>
            <person name="Li J."/>
            <person name="Fan D."/>
            <person name="Wang W."/>
            <person name="Fu W."/>
            <person name="Wang T."/>
            <person name="Wang B."/>
            <person name="Zhang J."/>
            <person name="Peng Z."/>
            <person name="Li Y."/>
            <person name="Li N."/>
            <person name="Wang J."/>
            <person name="Chen M."/>
            <person name="He Y."/>
            <person name="Tan F."/>
            <person name="Song X."/>
            <person name="Zheng Q."/>
            <person name="Huang R."/>
            <person name="Yang H."/>
            <person name="Du X."/>
            <person name="Chen L."/>
            <person name="Yang M."/>
            <person name="Gaffney P.M."/>
            <person name="Wang S."/>
            <person name="Luo L."/>
            <person name="She Z."/>
            <person name="Ming Y."/>
            <person name="Huang W."/>
            <person name="Zhang S."/>
            <person name="Huang B."/>
            <person name="Zhang Y."/>
            <person name="Qu T."/>
            <person name="Ni P."/>
            <person name="Miao G."/>
            <person name="Wang J."/>
            <person name="Wang Q."/>
            <person name="Steinberg C.E."/>
            <person name="Wang H."/>
            <person name="Li N."/>
            <person name="Qian L."/>
            <person name="Zhang G."/>
            <person name="Li Y."/>
            <person name="Yang H."/>
            <person name="Liu X."/>
            <person name="Wang J."/>
            <person name="Yin Y."/>
            <person name="Wang J."/>
        </authorList>
    </citation>
    <scope>NUCLEOTIDE SEQUENCE [LARGE SCALE GENOMIC DNA]</scope>
    <source>
        <strain evidence="1">05x7-T-G4-1.051#20</strain>
    </source>
</reference>
<dbReference type="SUPFAM" id="SSF63829">
    <property type="entry name" value="Calcium-dependent phosphotriesterase"/>
    <property type="match status" value="1"/>
</dbReference>
<proteinExistence type="predicted"/>